<name>A0A7Z7J665_XANCH</name>
<evidence type="ECO:0000256" key="1">
    <source>
        <dbReference type="SAM" id="Phobius"/>
    </source>
</evidence>
<organism evidence="2 3">
    <name type="scientific">Xanthomonas campestris pv. phaseoli</name>
    <dbReference type="NCBI Taxonomy" id="317013"/>
    <lineage>
        <taxon>Bacteria</taxon>
        <taxon>Pseudomonadati</taxon>
        <taxon>Pseudomonadota</taxon>
        <taxon>Gammaproteobacteria</taxon>
        <taxon>Lysobacterales</taxon>
        <taxon>Lysobacteraceae</taxon>
        <taxon>Xanthomonas</taxon>
    </lineage>
</organism>
<sequence>MLDHLTLPCKHYRREGGGAHNARLHAVALLLASLVLALLAELDYRKDGLAFMTTVDPESSP</sequence>
<evidence type="ECO:0000313" key="2">
    <source>
        <dbReference type="EMBL" id="SOO26837.1"/>
    </source>
</evidence>
<dbReference type="EMBL" id="OCZC01000088">
    <property type="protein sequence ID" value="SOO26837.1"/>
    <property type="molecule type" value="Genomic_DNA"/>
</dbReference>
<gene>
    <name evidence="2" type="ORF">XFF6991_60021</name>
</gene>
<feature type="transmembrane region" description="Helical" evidence="1">
    <location>
        <begin position="22"/>
        <end position="42"/>
    </location>
</feature>
<reference evidence="2 3" key="1">
    <citation type="submission" date="2017-10" db="EMBL/GenBank/DDBJ databases">
        <authorList>
            <person name="Regsiter A."/>
            <person name="William W."/>
        </authorList>
    </citation>
    <scope>NUCLEOTIDE SEQUENCE [LARGE SCALE GENOMIC DNA]</scope>
    <source>
        <strain evidence="2 3">CFBP6991</strain>
    </source>
</reference>
<dbReference type="Proteomes" id="UP000234345">
    <property type="component" value="Unassembled WGS sequence"/>
</dbReference>
<proteinExistence type="predicted"/>
<dbReference type="AlphaFoldDB" id="A0A7Z7J665"/>
<keyword evidence="1" id="KW-0472">Membrane</keyword>
<comment type="caution">
    <text evidence="2">The sequence shown here is derived from an EMBL/GenBank/DDBJ whole genome shotgun (WGS) entry which is preliminary data.</text>
</comment>
<protein>
    <submittedName>
        <fullName evidence="2">Uncharacterized protein</fullName>
    </submittedName>
</protein>
<evidence type="ECO:0000313" key="3">
    <source>
        <dbReference type="Proteomes" id="UP000234345"/>
    </source>
</evidence>
<keyword evidence="1" id="KW-0812">Transmembrane</keyword>
<keyword evidence="1" id="KW-1133">Transmembrane helix</keyword>
<accession>A0A7Z7J665</accession>